<accession>A0A916XFY6</accession>
<proteinExistence type="predicted"/>
<feature type="transmembrane region" description="Helical" evidence="1">
    <location>
        <begin position="100"/>
        <end position="121"/>
    </location>
</feature>
<dbReference type="RefSeq" id="WP_188627261.1">
    <property type="nucleotide sequence ID" value="NZ_BMIL01000008.1"/>
</dbReference>
<organism evidence="2 3">
    <name type="scientific">Pedobacter quisquiliarum</name>
    <dbReference type="NCBI Taxonomy" id="1834438"/>
    <lineage>
        <taxon>Bacteria</taxon>
        <taxon>Pseudomonadati</taxon>
        <taxon>Bacteroidota</taxon>
        <taxon>Sphingobacteriia</taxon>
        <taxon>Sphingobacteriales</taxon>
        <taxon>Sphingobacteriaceae</taxon>
        <taxon>Pedobacter</taxon>
    </lineage>
</organism>
<keyword evidence="1" id="KW-0812">Transmembrane</keyword>
<keyword evidence="1" id="KW-1133">Transmembrane helix</keyword>
<evidence type="ECO:0000256" key="1">
    <source>
        <dbReference type="SAM" id="Phobius"/>
    </source>
</evidence>
<gene>
    <name evidence="2" type="ORF">GCM10011387_25090</name>
</gene>
<evidence type="ECO:0000313" key="2">
    <source>
        <dbReference type="EMBL" id="GGC70629.1"/>
    </source>
</evidence>
<sequence>MNNTFDLQRFGLLLSKHTKENARTYLLSLAVLMAILSSLLTFATFANDGYLGPHVQATFYLVFKVLSGAMFTSVIFSDYGSKKKAIPLLTLPVSNLERYLVSWIYSYVIFQVLYTLCFYFIDFTVLSIANLTAVQKNEVVNIVTVEDSKFFPGLMIFTFIHSIFFIGAIFFEKLHFIKTGFVFFASVLGLILLNAPLLQIIFGGHAEFSAPFDSMRILESGNTIELHPSPATVYIPWILIAVMSLILWVGAYFKLKEKEV</sequence>
<feature type="transmembrane region" description="Helical" evidence="1">
    <location>
        <begin position="183"/>
        <end position="202"/>
    </location>
</feature>
<reference evidence="2" key="2">
    <citation type="submission" date="2020-09" db="EMBL/GenBank/DDBJ databases">
        <authorList>
            <person name="Sun Q."/>
            <person name="Zhou Y."/>
        </authorList>
    </citation>
    <scope>NUCLEOTIDE SEQUENCE</scope>
    <source>
        <strain evidence="2">CGMCC 1.15343</strain>
    </source>
</reference>
<keyword evidence="1" id="KW-0472">Membrane</keyword>
<comment type="caution">
    <text evidence="2">The sequence shown here is derived from an EMBL/GenBank/DDBJ whole genome shotgun (WGS) entry which is preliminary data.</text>
</comment>
<feature type="transmembrane region" description="Helical" evidence="1">
    <location>
        <begin position="234"/>
        <end position="253"/>
    </location>
</feature>
<reference evidence="2" key="1">
    <citation type="journal article" date="2014" name="Int. J. Syst. Evol. Microbiol.">
        <title>Complete genome sequence of Corynebacterium casei LMG S-19264T (=DSM 44701T), isolated from a smear-ripened cheese.</title>
        <authorList>
            <consortium name="US DOE Joint Genome Institute (JGI-PGF)"/>
            <person name="Walter F."/>
            <person name="Albersmeier A."/>
            <person name="Kalinowski J."/>
            <person name="Ruckert C."/>
        </authorList>
    </citation>
    <scope>NUCLEOTIDE SEQUENCE</scope>
    <source>
        <strain evidence="2">CGMCC 1.15343</strain>
    </source>
</reference>
<dbReference type="Proteomes" id="UP000651668">
    <property type="component" value="Unassembled WGS sequence"/>
</dbReference>
<dbReference type="AlphaFoldDB" id="A0A916XFY6"/>
<name>A0A916XFY6_9SPHI</name>
<evidence type="ECO:0000313" key="3">
    <source>
        <dbReference type="Proteomes" id="UP000651668"/>
    </source>
</evidence>
<keyword evidence="3" id="KW-1185">Reference proteome</keyword>
<feature type="transmembrane region" description="Helical" evidence="1">
    <location>
        <begin position="25"/>
        <end position="45"/>
    </location>
</feature>
<feature type="transmembrane region" description="Helical" evidence="1">
    <location>
        <begin position="150"/>
        <end position="171"/>
    </location>
</feature>
<protein>
    <submittedName>
        <fullName evidence="2">Uncharacterized protein</fullName>
    </submittedName>
</protein>
<dbReference type="EMBL" id="BMIL01000008">
    <property type="protein sequence ID" value="GGC70629.1"/>
    <property type="molecule type" value="Genomic_DNA"/>
</dbReference>
<feature type="transmembrane region" description="Helical" evidence="1">
    <location>
        <begin position="57"/>
        <end position="79"/>
    </location>
</feature>